<dbReference type="GO" id="GO:0002143">
    <property type="term" value="P:tRNA wobble position uridine thiolation"/>
    <property type="evidence" value="ECO:0007669"/>
    <property type="project" value="TreeGrafter"/>
</dbReference>
<dbReference type="RefSeq" id="WP_081128040.1">
    <property type="nucleotide sequence ID" value="NZ_LDOS01000002.1"/>
</dbReference>
<dbReference type="EMBL" id="MWQO01000040">
    <property type="protein sequence ID" value="THD09321.1"/>
    <property type="molecule type" value="Genomic_DNA"/>
</dbReference>
<dbReference type="SUPFAM" id="SSF52402">
    <property type="entry name" value="Adenine nucleotide alpha hydrolases-like"/>
    <property type="match status" value="1"/>
</dbReference>
<dbReference type="AlphaFoldDB" id="A0A4V3UT53"/>
<evidence type="ECO:0000256" key="6">
    <source>
        <dbReference type="ARBA" id="ARBA00022884"/>
    </source>
</evidence>
<feature type="active site" description="Cysteine persulfide intermediate" evidence="9">
    <location>
        <position position="193"/>
    </location>
</feature>
<dbReference type="GO" id="GO:0005524">
    <property type="term" value="F:ATP binding"/>
    <property type="evidence" value="ECO:0007669"/>
    <property type="project" value="UniProtKB-KW"/>
</dbReference>
<comment type="caution">
    <text evidence="9">Lacks conserved residue(s) required for the propagation of feature annotation.</text>
</comment>
<accession>A0A4V3UT53</accession>
<dbReference type="InterPro" id="IPR046884">
    <property type="entry name" value="MnmA-like_central"/>
</dbReference>
<keyword evidence="6 9" id="KW-0694">RNA-binding</keyword>
<protein>
    <recommendedName>
        <fullName evidence="9">tRNA-specific 2-thiouridylase MnmA</fullName>
        <ecNumber evidence="9">2.8.1.13</ecNumber>
    </recommendedName>
</protein>
<feature type="binding site" evidence="9">
    <location>
        <begin position="6"/>
        <end position="13"/>
    </location>
    <ligand>
        <name>ATP</name>
        <dbReference type="ChEBI" id="CHEBI:30616"/>
    </ligand>
</feature>
<feature type="binding site" evidence="9">
    <location>
        <position position="121"/>
    </location>
    <ligand>
        <name>ATP</name>
        <dbReference type="ChEBI" id="CHEBI:30616"/>
    </ligand>
</feature>
<evidence type="ECO:0000256" key="4">
    <source>
        <dbReference type="ARBA" id="ARBA00022741"/>
    </source>
</evidence>
<evidence type="ECO:0000313" key="12">
    <source>
        <dbReference type="EMBL" id="THD09321.1"/>
    </source>
</evidence>
<dbReference type="InterPro" id="IPR046885">
    <property type="entry name" value="MnmA-like_C"/>
</dbReference>
<evidence type="ECO:0000313" key="13">
    <source>
        <dbReference type="Proteomes" id="UP000307749"/>
    </source>
</evidence>
<comment type="caution">
    <text evidence="12">The sequence shown here is derived from an EMBL/GenBank/DDBJ whole genome shotgun (WGS) entry which is preliminary data.</text>
</comment>
<evidence type="ECO:0000256" key="3">
    <source>
        <dbReference type="ARBA" id="ARBA00022694"/>
    </source>
</evidence>
<dbReference type="PANTHER" id="PTHR11933:SF5">
    <property type="entry name" value="MITOCHONDRIAL TRNA-SPECIFIC 2-THIOURIDYLASE 1"/>
    <property type="match status" value="1"/>
</dbReference>
<dbReference type="NCBIfam" id="NF001138">
    <property type="entry name" value="PRK00143.1"/>
    <property type="match status" value="1"/>
</dbReference>
<keyword evidence="3 9" id="KW-0819">tRNA processing</keyword>
<dbReference type="STRING" id="993689.GCA_002077135_02405"/>
<feature type="active site" description="Nucleophile" evidence="9">
    <location>
        <position position="97"/>
    </location>
</feature>
<reference evidence="12 13" key="1">
    <citation type="submission" date="2017-02" db="EMBL/GenBank/DDBJ databases">
        <title>Whole genome sequencing of Metallibacterium scheffleri DSM 24874 (T).</title>
        <authorList>
            <person name="Kumar S."/>
            <person name="Patil P."/>
            <person name="Patil P.B."/>
        </authorList>
    </citation>
    <scope>NUCLEOTIDE SEQUENCE [LARGE SCALE GENOMIC DNA]</scope>
    <source>
        <strain evidence="12 13">DSM 24874</strain>
    </source>
</reference>
<comment type="function">
    <text evidence="9">Catalyzes the 2-thiolation of uridine at the wobble position (U34) of tRNA, leading to the formation of s(2)U34.</text>
</comment>
<feature type="domain" description="tRNA-specific 2-thiouridylase MnmA-like central" evidence="11">
    <location>
        <begin position="202"/>
        <end position="269"/>
    </location>
</feature>
<dbReference type="PANTHER" id="PTHR11933">
    <property type="entry name" value="TRNA 5-METHYLAMINOMETHYL-2-THIOURIDYLATE -METHYLTRANSFERASE"/>
    <property type="match status" value="1"/>
</dbReference>
<name>A0A4V3UT53_9GAMM</name>
<comment type="similarity">
    <text evidence="9">Belongs to the MnmA/TRMU family.</text>
</comment>
<feature type="region of interest" description="Interaction with tRNA" evidence="9">
    <location>
        <begin position="143"/>
        <end position="145"/>
    </location>
</feature>
<evidence type="ECO:0000256" key="5">
    <source>
        <dbReference type="ARBA" id="ARBA00022840"/>
    </source>
</evidence>
<feature type="domain" description="tRNA-specific 2-thiouridylase MnmA-like C-terminal" evidence="10">
    <location>
        <begin position="279"/>
        <end position="353"/>
    </location>
</feature>
<keyword evidence="9" id="KW-0963">Cytoplasm</keyword>
<dbReference type="Gene3D" id="3.40.50.620">
    <property type="entry name" value="HUPs"/>
    <property type="match status" value="1"/>
</dbReference>
<dbReference type="Pfam" id="PF03054">
    <property type="entry name" value="tRNA_Me_trans"/>
    <property type="match status" value="1"/>
</dbReference>
<dbReference type="Pfam" id="PF20258">
    <property type="entry name" value="tRNA_Me_trans_C"/>
    <property type="match status" value="1"/>
</dbReference>
<keyword evidence="2 9" id="KW-0808">Transferase</keyword>
<comment type="subcellular location">
    <subcellularLocation>
        <location evidence="9">Cytoplasm</location>
    </subcellularLocation>
</comment>
<dbReference type="GO" id="GO:0000049">
    <property type="term" value="F:tRNA binding"/>
    <property type="evidence" value="ECO:0007669"/>
    <property type="project" value="UniProtKB-KW"/>
</dbReference>
<keyword evidence="5 9" id="KW-0067">ATP-binding</keyword>
<comment type="catalytic activity">
    <reaction evidence="8 9">
        <text>S-sulfanyl-L-cysteinyl-[protein] + uridine(34) in tRNA + AH2 + ATP = 2-thiouridine(34) in tRNA + L-cysteinyl-[protein] + A + AMP + diphosphate + H(+)</text>
        <dbReference type="Rhea" id="RHEA:47032"/>
        <dbReference type="Rhea" id="RHEA-COMP:10131"/>
        <dbReference type="Rhea" id="RHEA-COMP:11726"/>
        <dbReference type="Rhea" id="RHEA-COMP:11727"/>
        <dbReference type="Rhea" id="RHEA-COMP:11728"/>
        <dbReference type="ChEBI" id="CHEBI:13193"/>
        <dbReference type="ChEBI" id="CHEBI:15378"/>
        <dbReference type="ChEBI" id="CHEBI:17499"/>
        <dbReference type="ChEBI" id="CHEBI:29950"/>
        <dbReference type="ChEBI" id="CHEBI:30616"/>
        <dbReference type="ChEBI" id="CHEBI:33019"/>
        <dbReference type="ChEBI" id="CHEBI:61963"/>
        <dbReference type="ChEBI" id="CHEBI:65315"/>
        <dbReference type="ChEBI" id="CHEBI:87170"/>
        <dbReference type="ChEBI" id="CHEBI:456215"/>
        <dbReference type="EC" id="2.8.1.13"/>
    </reaction>
</comment>
<dbReference type="CDD" id="cd01998">
    <property type="entry name" value="MnmA_TRMU-like"/>
    <property type="match status" value="1"/>
</dbReference>
<dbReference type="OrthoDB" id="9800696at2"/>
<evidence type="ECO:0000256" key="2">
    <source>
        <dbReference type="ARBA" id="ARBA00022679"/>
    </source>
</evidence>
<evidence type="ECO:0000259" key="11">
    <source>
        <dbReference type="Pfam" id="PF20259"/>
    </source>
</evidence>
<evidence type="ECO:0000259" key="10">
    <source>
        <dbReference type="Pfam" id="PF20258"/>
    </source>
</evidence>
<gene>
    <name evidence="9" type="primary">mnmA</name>
    <name evidence="12" type="ORF">B1806_11365</name>
</gene>
<evidence type="ECO:0000256" key="1">
    <source>
        <dbReference type="ARBA" id="ARBA00022555"/>
    </source>
</evidence>
<dbReference type="Gene3D" id="2.40.30.10">
    <property type="entry name" value="Translation factors"/>
    <property type="match status" value="1"/>
</dbReference>
<dbReference type="Gene3D" id="2.30.30.280">
    <property type="entry name" value="Adenine nucleotide alpha hydrolases-like domains"/>
    <property type="match status" value="1"/>
</dbReference>
<dbReference type="NCBIfam" id="TIGR00420">
    <property type="entry name" value="trmU"/>
    <property type="match status" value="1"/>
</dbReference>
<feature type="binding site" evidence="9">
    <location>
        <position position="32"/>
    </location>
    <ligand>
        <name>ATP</name>
        <dbReference type="ChEBI" id="CHEBI:30616"/>
    </ligand>
</feature>
<feature type="region of interest" description="Interaction with target base in tRNA" evidence="9">
    <location>
        <begin position="92"/>
        <end position="94"/>
    </location>
</feature>
<feature type="region of interest" description="Interaction with tRNA" evidence="9">
    <location>
        <begin position="305"/>
        <end position="306"/>
    </location>
</feature>
<dbReference type="FunFam" id="2.30.30.280:FF:000001">
    <property type="entry name" value="tRNA-specific 2-thiouridylase MnmA"/>
    <property type="match status" value="1"/>
</dbReference>
<dbReference type="InterPro" id="IPR014729">
    <property type="entry name" value="Rossmann-like_a/b/a_fold"/>
</dbReference>
<evidence type="ECO:0000256" key="9">
    <source>
        <dbReference type="HAMAP-Rule" id="MF_00144"/>
    </source>
</evidence>
<evidence type="ECO:0000256" key="7">
    <source>
        <dbReference type="ARBA" id="ARBA00023157"/>
    </source>
</evidence>
<feature type="site" description="Interaction with tRNA" evidence="9">
    <location>
        <position position="122"/>
    </location>
</feature>
<evidence type="ECO:0000256" key="8">
    <source>
        <dbReference type="ARBA" id="ARBA00051542"/>
    </source>
</evidence>
<dbReference type="InterPro" id="IPR004506">
    <property type="entry name" value="MnmA-like"/>
</dbReference>
<dbReference type="EC" id="2.8.1.13" evidence="9"/>
<dbReference type="GO" id="GO:0103016">
    <property type="term" value="F:tRNA-uridine 2-sulfurtransferase activity"/>
    <property type="evidence" value="ECO:0007669"/>
    <property type="project" value="UniProtKB-EC"/>
</dbReference>
<sequence length="376" mass="41172">MRVALGLSGGVDSSVAALLLQQAGHVVECIFMRNWRADADDPHCHAETDRKDAVTVAGHLGLRFRLRDFSVDYQSEVFRHFLDEYARGRTPNPDVLCNREIKFKVFLQAALALGAERIATGHYARVRETARGFELLRGVDQAKDQSYFLHQLGQYELSRTLFPLGAMHKPAVRALAREHALPTQAKKDSTGICFIGERDFRRFLARYLPAQPGDILDTAGQRIGTHPGSLYFTLGQRGGMGLGGVRGAGEGAWYVVGKDVASNTLIVAQDDASRWLDARTLCASAPTWIAGRAPGDTFICQAQIRYRQTAQDCRVQIDAAGCRVDFVQPQRAPAPGQSVVFYQDEVCLGGATIEASDAVFGGLLAPPESHPMSMPR</sequence>
<dbReference type="Proteomes" id="UP000307749">
    <property type="component" value="Unassembled WGS sequence"/>
</dbReference>
<keyword evidence="7" id="KW-1015">Disulfide bond</keyword>
<keyword evidence="1 9" id="KW-0820">tRNA-binding</keyword>
<keyword evidence="13" id="KW-1185">Reference proteome</keyword>
<dbReference type="Pfam" id="PF20259">
    <property type="entry name" value="tRNA_Me_trans_M"/>
    <property type="match status" value="1"/>
</dbReference>
<dbReference type="InterPro" id="IPR023382">
    <property type="entry name" value="MnmA-like_central_sf"/>
</dbReference>
<proteinExistence type="inferred from homology"/>
<organism evidence="12 13">
    <name type="scientific">Metallibacterium scheffleri</name>
    <dbReference type="NCBI Taxonomy" id="993689"/>
    <lineage>
        <taxon>Bacteria</taxon>
        <taxon>Pseudomonadati</taxon>
        <taxon>Pseudomonadota</taxon>
        <taxon>Gammaproteobacteria</taxon>
        <taxon>Lysobacterales</taxon>
        <taxon>Rhodanobacteraceae</taxon>
        <taxon>Metallibacterium</taxon>
    </lineage>
</organism>
<dbReference type="HAMAP" id="MF_00144">
    <property type="entry name" value="tRNA_thiouridyl_MnmA"/>
    <property type="match status" value="1"/>
</dbReference>
<dbReference type="GO" id="GO:0005737">
    <property type="term" value="C:cytoplasm"/>
    <property type="evidence" value="ECO:0007669"/>
    <property type="project" value="UniProtKB-SubCell"/>
</dbReference>
<keyword evidence="4 9" id="KW-0547">Nucleotide-binding</keyword>
<feature type="site" description="Interaction with tRNA" evidence="9">
    <location>
        <position position="337"/>
    </location>
</feature>